<name>A0AAV3T0M0_9EURY</name>
<dbReference type="Pfam" id="PF00932">
    <property type="entry name" value="LTD"/>
    <property type="match status" value="1"/>
</dbReference>
<protein>
    <recommendedName>
        <fullName evidence="1">LTD domain-containing protein</fullName>
    </recommendedName>
</protein>
<dbReference type="AlphaFoldDB" id="A0AAV3T0M0"/>
<dbReference type="PROSITE" id="PS51841">
    <property type="entry name" value="LTD"/>
    <property type="match status" value="1"/>
</dbReference>
<evidence type="ECO:0000313" key="2">
    <source>
        <dbReference type="EMBL" id="GAA0653380.1"/>
    </source>
</evidence>
<dbReference type="Gene3D" id="2.60.40.1260">
    <property type="entry name" value="Lamin Tail domain"/>
    <property type="match status" value="1"/>
</dbReference>
<dbReference type="SUPFAM" id="SSF74853">
    <property type="entry name" value="Lamin A/C globular tail domain"/>
    <property type="match status" value="1"/>
</dbReference>
<feature type="domain" description="LTD" evidence="1">
    <location>
        <begin position="332"/>
        <end position="453"/>
    </location>
</feature>
<dbReference type="RefSeq" id="WP_227260727.1">
    <property type="nucleotide sequence ID" value="NZ_BAAADU010000002.1"/>
</dbReference>
<proteinExistence type="predicted"/>
<dbReference type="Proteomes" id="UP001500194">
    <property type="component" value="Unassembled WGS sequence"/>
</dbReference>
<evidence type="ECO:0000313" key="3">
    <source>
        <dbReference type="Proteomes" id="UP001500194"/>
    </source>
</evidence>
<evidence type="ECO:0000259" key="1">
    <source>
        <dbReference type="PROSITE" id="PS51841"/>
    </source>
</evidence>
<dbReference type="InterPro" id="IPR001322">
    <property type="entry name" value="Lamin_tail_dom"/>
</dbReference>
<reference evidence="2 3" key="1">
    <citation type="journal article" date="2019" name="Int. J. Syst. Evol. Microbiol.">
        <title>The Global Catalogue of Microorganisms (GCM) 10K type strain sequencing project: providing services to taxonomists for standard genome sequencing and annotation.</title>
        <authorList>
            <consortium name="The Broad Institute Genomics Platform"/>
            <consortium name="The Broad Institute Genome Sequencing Center for Infectious Disease"/>
            <person name="Wu L."/>
            <person name="Ma J."/>
        </authorList>
    </citation>
    <scope>NUCLEOTIDE SEQUENCE [LARGE SCALE GENOMIC DNA]</scope>
    <source>
        <strain evidence="2 3">JCM 16327</strain>
    </source>
</reference>
<keyword evidence="3" id="KW-1185">Reference proteome</keyword>
<dbReference type="GeneID" id="68573733"/>
<organism evidence="2 3">
    <name type="scientific">Salarchaeum japonicum</name>
    <dbReference type="NCBI Taxonomy" id="555573"/>
    <lineage>
        <taxon>Archaea</taxon>
        <taxon>Methanobacteriati</taxon>
        <taxon>Methanobacteriota</taxon>
        <taxon>Stenosarchaea group</taxon>
        <taxon>Halobacteria</taxon>
        <taxon>Halobacteriales</taxon>
        <taxon>Halobacteriaceae</taxon>
    </lineage>
</organism>
<accession>A0AAV3T0M0</accession>
<comment type="caution">
    <text evidence="2">The sequence shown here is derived from an EMBL/GenBank/DDBJ whole genome shotgun (WGS) entry which is preliminary data.</text>
</comment>
<dbReference type="EMBL" id="BAAADU010000002">
    <property type="protein sequence ID" value="GAA0653380.1"/>
    <property type="molecule type" value="Genomic_DNA"/>
</dbReference>
<gene>
    <name evidence="2" type="ORF">GCM10009019_15910</name>
</gene>
<sequence>MSKERLPNLSRREYLAGAATLGALGAGGVVYNGDSLFSESEMPTYVAQQGYLRWELEPLSYENQTVKEFYGYGDGGDAGANPSAPLAADDAASRVFAYTGPVNDSLGFLHGGPNGPAGEADFAFSGLSRSKGEWVVRDDPLDADDDYEPWAGGNQRVDWQWPAGGTDGGAFWNAFDSTVTVTPKTLSGVDSWRLLSGSNPADATVHELSPEKPLKVREAKRPVKTMNVDVMPDSADNVFDPYSQDTLDVAVKPGGEVGPDDLDPGNYSLYFGSREYLAGQNGASPQKSMTVEGDLLLKYKISAANFSLSDRTAYLVGKSKSGAWVRGTDAIHPGGFGTGDPSGDLVVSDLHVDAAGADEQNLNGEWVEFQNAGDATLDLTGYTVRDEEGWEFHMPDGFALDPQETVRLHTGSGEYGPHNLYWGVESEVWENGGGTVVVEDDTGTPVIEYEYPRN</sequence>
<dbReference type="InterPro" id="IPR036415">
    <property type="entry name" value="Lamin_tail_dom_sf"/>
</dbReference>